<dbReference type="InterPro" id="IPR036249">
    <property type="entry name" value="Thioredoxin-like_sf"/>
</dbReference>
<organism evidence="1 2">
    <name type="scientific">Eutypa lata (strain UCR-EL1)</name>
    <name type="common">Grapevine dieback disease fungus</name>
    <name type="synonym">Eutypa armeniacae</name>
    <dbReference type="NCBI Taxonomy" id="1287681"/>
    <lineage>
        <taxon>Eukaryota</taxon>
        <taxon>Fungi</taxon>
        <taxon>Dikarya</taxon>
        <taxon>Ascomycota</taxon>
        <taxon>Pezizomycotina</taxon>
        <taxon>Sordariomycetes</taxon>
        <taxon>Xylariomycetidae</taxon>
        <taxon>Xylariales</taxon>
        <taxon>Diatrypaceae</taxon>
        <taxon>Eutypa</taxon>
    </lineage>
</organism>
<dbReference type="InterPro" id="IPR051924">
    <property type="entry name" value="GST_Kappa/NadH"/>
</dbReference>
<proteinExistence type="predicted"/>
<dbReference type="KEGG" id="ela:UCREL1_3867"/>
<dbReference type="Proteomes" id="UP000012174">
    <property type="component" value="Unassembled WGS sequence"/>
</dbReference>
<dbReference type="PANTHER" id="PTHR42943">
    <property type="entry name" value="GLUTATHIONE S-TRANSFERASE KAPPA"/>
    <property type="match status" value="1"/>
</dbReference>
<dbReference type="PANTHER" id="PTHR42943:SF13">
    <property type="entry name" value="GLUTATHIONE S-TRANSFERASE KAPPA-RELATED"/>
    <property type="match status" value="1"/>
</dbReference>
<reference evidence="2" key="1">
    <citation type="journal article" date="2013" name="Genome Announc.">
        <title>Draft genome sequence of the grapevine dieback fungus Eutypa lata UCR-EL1.</title>
        <authorList>
            <person name="Blanco-Ulate B."/>
            <person name="Rolshausen P.E."/>
            <person name="Cantu D."/>
        </authorList>
    </citation>
    <scope>NUCLEOTIDE SEQUENCE [LARGE SCALE GENOMIC DNA]</scope>
    <source>
        <strain evidence="2">UCR-EL1</strain>
    </source>
</reference>
<dbReference type="AlphaFoldDB" id="M7TGS4"/>
<dbReference type="GO" id="GO:0005739">
    <property type="term" value="C:mitochondrion"/>
    <property type="evidence" value="ECO:0007669"/>
    <property type="project" value="TreeGrafter"/>
</dbReference>
<name>M7TGS4_EUTLA</name>
<evidence type="ECO:0000313" key="1">
    <source>
        <dbReference type="EMBL" id="EMR69116.1"/>
    </source>
</evidence>
<dbReference type="OMA" id="FNHIYRF"/>
<dbReference type="HOGENOM" id="CLU_069253_1_0_1"/>
<keyword evidence="2" id="KW-1185">Reference proteome</keyword>
<dbReference type="GO" id="GO:0004364">
    <property type="term" value="F:glutathione transferase activity"/>
    <property type="evidence" value="ECO:0007669"/>
    <property type="project" value="TreeGrafter"/>
</dbReference>
<dbReference type="GO" id="GO:0006749">
    <property type="term" value="P:glutathione metabolic process"/>
    <property type="evidence" value="ECO:0007669"/>
    <property type="project" value="TreeGrafter"/>
</dbReference>
<accession>M7TGS4</accession>
<dbReference type="eggNOG" id="ENOG502RH77">
    <property type="taxonomic scope" value="Eukaryota"/>
</dbReference>
<dbReference type="SUPFAM" id="SSF52833">
    <property type="entry name" value="Thioredoxin-like"/>
    <property type="match status" value="1"/>
</dbReference>
<evidence type="ECO:0000313" key="2">
    <source>
        <dbReference type="Proteomes" id="UP000012174"/>
    </source>
</evidence>
<dbReference type="EMBL" id="KB706129">
    <property type="protein sequence ID" value="EMR69116.1"/>
    <property type="molecule type" value="Genomic_DNA"/>
</dbReference>
<gene>
    <name evidence="1" type="ORF">UCREL1_3867</name>
</gene>
<dbReference type="GO" id="GO:0004602">
    <property type="term" value="F:glutathione peroxidase activity"/>
    <property type="evidence" value="ECO:0007669"/>
    <property type="project" value="TreeGrafter"/>
</dbReference>
<protein>
    <submittedName>
        <fullName evidence="1">Putative dsba-like thioredoxin domain-containing protein</fullName>
    </submittedName>
</protein>
<dbReference type="OrthoDB" id="4664297at2759"/>
<dbReference type="Gene3D" id="3.40.30.10">
    <property type="entry name" value="Glutaredoxin"/>
    <property type="match status" value="1"/>
</dbReference>
<sequence>MGARIDCYLDIASIRFSLEVSTLDLVRNKPPWSLPAKAVYGDYDFERAKRAVDLPELTAPGDLMALSKTQVALRSLLDIKTRFSTEAYLAAFHYMLYAFWVLSRDLTSVEGVGKALAEIPSGFAGKGTGDSSKPLFTSEQVGEILEAAGSQACKDALKKSTGEALGRGAFGCPWLWATNTEGKGEPFFGSDRWHYIYEFLGLPYQDVALLPPSGKGRSKL</sequence>
<dbReference type="STRING" id="1287681.M7TGS4"/>
<dbReference type="GO" id="GO:0005777">
    <property type="term" value="C:peroxisome"/>
    <property type="evidence" value="ECO:0007669"/>
    <property type="project" value="TreeGrafter"/>
</dbReference>